<evidence type="ECO:0000259" key="5">
    <source>
        <dbReference type="SMART" id="SM00642"/>
    </source>
</evidence>
<organism evidence="6 7">
    <name type="scientific">Sphingomonas parva</name>
    <dbReference type="NCBI Taxonomy" id="2555898"/>
    <lineage>
        <taxon>Bacteria</taxon>
        <taxon>Pseudomonadati</taxon>
        <taxon>Pseudomonadota</taxon>
        <taxon>Alphaproteobacteria</taxon>
        <taxon>Sphingomonadales</taxon>
        <taxon>Sphingomonadaceae</taxon>
        <taxon>Sphingomonas</taxon>
    </lineage>
</organism>
<name>A0A4Y8ZKW4_9SPHN</name>
<keyword evidence="2" id="KW-0378">Hydrolase</keyword>
<dbReference type="PANTHER" id="PTHR43002">
    <property type="entry name" value="GLYCOGEN DEBRANCHING ENZYME"/>
    <property type="match status" value="1"/>
</dbReference>
<dbReference type="InterPro" id="IPR013783">
    <property type="entry name" value="Ig-like_fold"/>
</dbReference>
<comment type="caution">
    <text evidence="6">The sequence shown here is derived from an EMBL/GenBank/DDBJ whole genome shotgun (WGS) entry which is preliminary data.</text>
</comment>
<dbReference type="Pfam" id="PF02922">
    <property type="entry name" value="CBM_48"/>
    <property type="match status" value="1"/>
</dbReference>
<protein>
    <submittedName>
        <fullName evidence="6">Glycogen debranching protein GlgX</fullName>
    </submittedName>
</protein>
<evidence type="ECO:0000256" key="4">
    <source>
        <dbReference type="SAM" id="MobiDB-lite"/>
    </source>
</evidence>
<dbReference type="SUPFAM" id="SSF51011">
    <property type="entry name" value="Glycosyl hydrolase domain"/>
    <property type="match status" value="1"/>
</dbReference>
<dbReference type="SUPFAM" id="SSF51445">
    <property type="entry name" value="(Trans)glycosidases"/>
    <property type="match status" value="1"/>
</dbReference>
<comment type="similarity">
    <text evidence="1">Belongs to the glycosyl hydrolase 13 family.</text>
</comment>
<dbReference type="CDD" id="cd11326">
    <property type="entry name" value="AmyAc_Glg_debranch"/>
    <property type="match status" value="1"/>
</dbReference>
<dbReference type="NCBIfam" id="TIGR02100">
    <property type="entry name" value="glgX_debranch"/>
    <property type="match status" value="1"/>
</dbReference>
<dbReference type="AlphaFoldDB" id="A0A4Y8ZKW4"/>
<dbReference type="Gene3D" id="3.20.20.80">
    <property type="entry name" value="Glycosidases"/>
    <property type="match status" value="1"/>
</dbReference>
<evidence type="ECO:0000256" key="1">
    <source>
        <dbReference type="ARBA" id="ARBA00008061"/>
    </source>
</evidence>
<dbReference type="RefSeq" id="WP_135090128.1">
    <property type="nucleotide sequence ID" value="NZ_SPDV01000062.1"/>
</dbReference>
<dbReference type="SMART" id="SM00642">
    <property type="entry name" value="Aamy"/>
    <property type="match status" value="1"/>
</dbReference>
<keyword evidence="3" id="KW-0326">Glycosidase</keyword>
<dbReference type="OrthoDB" id="3236218at2"/>
<feature type="domain" description="Glycosyl hydrolase family 13 catalytic" evidence="5">
    <location>
        <begin position="172"/>
        <end position="580"/>
    </location>
</feature>
<dbReference type="InterPro" id="IPR017853">
    <property type="entry name" value="GH"/>
</dbReference>
<evidence type="ECO:0000313" key="6">
    <source>
        <dbReference type="EMBL" id="TFI56643.1"/>
    </source>
</evidence>
<dbReference type="InterPro" id="IPR044505">
    <property type="entry name" value="GlgX_Isoamylase_N_E_set"/>
</dbReference>
<dbReference type="CDD" id="cd02856">
    <property type="entry name" value="E_set_GDE_Isoamylase_N"/>
    <property type="match status" value="1"/>
</dbReference>
<dbReference type="InterPro" id="IPR013780">
    <property type="entry name" value="Glyco_hydro_b"/>
</dbReference>
<proteinExistence type="inferred from homology"/>
<dbReference type="Gene3D" id="2.60.40.10">
    <property type="entry name" value="Immunoglobulins"/>
    <property type="match status" value="1"/>
</dbReference>
<evidence type="ECO:0000256" key="3">
    <source>
        <dbReference type="ARBA" id="ARBA00023295"/>
    </source>
</evidence>
<dbReference type="EMBL" id="SPDV01000062">
    <property type="protein sequence ID" value="TFI56643.1"/>
    <property type="molecule type" value="Genomic_DNA"/>
</dbReference>
<feature type="region of interest" description="Disordered" evidence="4">
    <location>
        <begin position="477"/>
        <end position="507"/>
    </location>
</feature>
<feature type="compositionally biased region" description="Basic and acidic residues" evidence="4">
    <location>
        <begin position="477"/>
        <end position="488"/>
    </location>
</feature>
<keyword evidence="7" id="KW-1185">Reference proteome</keyword>
<evidence type="ECO:0000256" key="2">
    <source>
        <dbReference type="ARBA" id="ARBA00022801"/>
    </source>
</evidence>
<sequence>MNRLPDRLESGSPYPLGATFDGLGVNFAVFSAHADRIELCLFDPSGKRELARLALPEVTDEVFHGYLPEARPGLLYGFRAHGPYAPEQGHRFNPHKLLLDPDAKRLHGQVKWTDALHGYRVRSPRADLSFDTRDSAAAMPKGVVTADAFDWTGDVRPNTPWSETVIYEAHVRGLTRLLEDVPPEERGTFAALAHPRVIEHLQRIGVTALELMPIHAFVKDRFLVEKGLTNYWGYNSLAFFAPEPLYAAPGRETHDDLRIAIRRLHAAGIEVILDVVYNHTAEGSELGQTMSLRGLDNATYYRLQRDNPRYCVNDTGTGNTLNFGSARVVQMVADSLRYWAESFRVDGFRFDLGSILGRDGPDGGFDPGASMFDVMRQDPLLGRLKLIFEPWDIGPGGYQLGNHPPGFAEWNDKYRDATRRFWKGDAGMRPEFAARIAGSGDLFDRRARRPWASVNFVASHDGYTLHDLTAYEQRHNEANGEDNRDGHSDNQSCNWGAEGETEDAGVNDVRGRVRRSMLVTLFASLGTPMLLAGDEFGRTQGGNNNAYAQDNAISWIDWARARSDEGEALTDFVARLTKLRRDTPLIRSERFLYGQEEVAEGLGDIEWYDEAGNRLSNGDWENPEGRALVMRRARRTADGGIETVDLLVNGSHVPLTFRLAGPALARRLVVDSADPEGAERAVGEEIEVADRAAVVIVGRGEA</sequence>
<reference evidence="6 7" key="1">
    <citation type="submission" date="2019-03" db="EMBL/GenBank/DDBJ databases">
        <title>Genome sequence of Sphingomonas sp. 17J27-24.</title>
        <authorList>
            <person name="Kim M."/>
            <person name="Maeng S."/>
            <person name="Sathiyaraj S."/>
        </authorList>
    </citation>
    <scope>NUCLEOTIDE SEQUENCE [LARGE SCALE GENOMIC DNA]</scope>
    <source>
        <strain evidence="6 7">17J27-24</strain>
    </source>
</reference>
<dbReference type="GO" id="GO:0005980">
    <property type="term" value="P:glycogen catabolic process"/>
    <property type="evidence" value="ECO:0007669"/>
    <property type="project" value="InterPro"/>
</dbReference>
<dbReference type="InterPro" id="IPR011837">
    <property type="entry name" value="Glycogen_debranch_GlgX"/>
</dbReference>
<dbReference type="InterPro" id="IPR014756">
    <property type="entry name" value="Ig_E-set"/>
</dbReference>
<dbReference type="Proteomes" id="UP000298213">
    <property type="component" value="Unassembled WGS sequence"/>
</dbReference>
<dbReference type="GO" id="GO:0004135">
    <property type="term" value="F:amylo-alpha-1,6-glucosidase activity"/>
    <property type="evidence" value="ECO:0007669"/>
    <property type="project" value="InterPro"/>
</dbReference>
<dbReference type="InterPro" id="IPR004193">
    <property type="entry name" value="Glyco_hydro_13_N"/>
</dbReference>
<gene>
    <name evidence="6" type="primary">glgX</name>
    <name evidence="6" type="ORF">E2493_19220</name>
</gene>
<evidence type="ECO:0000313" key="7">
    <source>
        <dbReference type="Proteomes" id="UP000298213"/>
    </source>
</evidence>
<dbReference type="InterPro" id="IPR006047">
    <property type="entry name" value="GH13_cat_dom"/>
</dbReference>
<dbReference type="SUPFAM" id="SSF81296">
    <property type="entry name" value="E set domains"/>
    <property type="match status" value="1"/>
</dbReference>
<dbReference type="Gene3D" id="2.60.40.1180">
    <property type="entry name" value="Golgi alpha-mannosidase II"/>
    <property type="match status" value="1"/>
</dbReference>
<accession>A0A4Y8ZKW4</accession>